<dbReference type="InterPro" id="IPR018060">
    <property type="entry name" value="HTH_AraC"/>
</dbReference>
<dbReference type="AlphaFoldDB" id="A0A1V4ILL0"/>
<evidence type="ECO:0000256" key="3">
    <source>
        <dbReference type="ARBA" id="ARBA00023125"/>
    </source>
</evidence>
<dbReference type="PROSITE" id="PS01124">
    <property type="entry name" value="HTH_ARAC_FAMILY_2"/>
    <property type="match status" value="1"/>
</dbReference>
<dbReference type="PANTHER" id="PTHR43280:SF10">
    <property type="entry name" value="REGULATORY PROTEIN POCR"/>
    <property type="match status" value="1"/>
</dbReference>
<keyword evidence="10" id="KW-1185">Reference proteome</keyword>
<feature type="domain" description="Response regulatory" evidence="8">
    <location>
        <begin position="27"/>
        <end position="145"/>
    </location>
</feature>
<organism evidence="9 10">
    <name type="scientific">Clostridium chromiireducens</name>
    <dbReference type="NCBI Taxonomy" id="225345"/>
    <lineage>
        <taxon>Bacteria</taxon>
        <taxon>Bacillati</taxon>
        <taxon>Bacillota</taxon>
        <taxon>Clostridia</taxon>
        <taxon>Eubacteriales</taxon>
        <taxon>Clostridiaceae</taxon>
        <taxon>Clostridium</taxon>
    </lineage>
</organism>
<evidence type="ECO:0000313" key="9">
    <source>
        <dbReference type="EMBL" id="OPJ60921.1"/>
    </source>
</evidence>
<protein>
    <recommendedName>
        <fullName evidence="1">Stage 0 sporulation protein A homolog</fullName>
    </recommendedName>
</protein>
<proteinExistence type="predicted"/>
<name>A0A1V4ILL0_9CLOT</name>
<dbReference type="Proteomes" id="UP000191056">
    <property type="component" value="Unassembled WGS sequence"/>
</dbReference>
<dbReference type="SMART" id="SM00448">
    <property type="entry name" value="REC"/>
    <property type="match status" value="1"/>
</dbReference>
<dbReference type="Gene3D" id="1.10.10.60">
    <property type="entry name" value="Homeodomain-like"/>
    <property type="match status" value="2"/>
</dbReference>
<keyword evidence="3" id="KW-0238">DNA-binding</keyword>
<dbReference type="InterPro" id="IPR020449">
    <property type="entry name" value="Tscrpt_reg_AraC-type_HTH"/>
</dbReference>
<evidence type="ECO:0000256" key="6">
    <source>
        <dbReference type="PROSITE-ProRule" id="PRU00169"/>
    </source>
</evidence>
<dbReference type="InterPro" id="IPR001789">
    <property type="entry name" value="Sig_transdc_resp-reg_receiver"/>
</dbReference>
<dbReference type="PRINTS" id="PR00032">
    <property type="entry name" value="HTHARAC"/>
</dbReference>
<comment type="caution">
    <text evidence="9">The sequence shown here is derived from an EMBL/GenBank/DDBJ whole genome shotgun (WGS) entry which is preliminary data.</text>
</comment>
<dbReference type="PROSITE" id="PS50110">
    <property type="entry name" value="RESPONSE_REGULATORY"/>
    <property type="match status" value="1"/>
</dbReference>
<dbReference type="InterPro" id="IPR009057">
    <property type="entry name" value="Homeodomain-like_sf"/>
</dbReference>
<dbReference type="GO" id="GO:0003700">
    <property type="term" value="F:DNA-binding transcription factor activity"/>
    <property type="evidence" value="ECO:0007669"/>
    <property type="project" value="InterPro"/>
</dbReference>
<dbReference type="Pfam" id="PF00072">
    <property type="entry name" value="Response_reg"/>
    <property type="match status" value="1"/>
</dbReference>
<dbReference type="PANTHER" id="PTHR43280">
    <property type="entry name" value="ARAC-FAMILY TRANSCRIPTIONAL REGULATOR"/>
    <property type="match status" value="1"/>
</dbReference>
<dbReference type="GO" id="GO:0043565">
    <property type="term" value="F:sequence-specific DNA binding"/>
    <property type="evidence" value="ECO:0007669"/>
    <property type="project" value="InterPro"/>
</dbReference>
<dbReference type="EMBL" id="MZGT01000035">
    <property type="protein sequence ID" value="OPJ60921.1"/>
    <property type="molecule type" value="Genomic_DNA"/>
</dbReference>
<dbReference type="Gene3D" id="3.40.50.2300">
    <property type="match status" value="1"/>
</dbReference>
<comment type="function">
    <text evidence="5">May play the central regulatory role in sporulation. It may be an element of the effector pathway responsible for the activation of sporulation genes in response to nutritional stress. Spo0A may act in concert with spo0H (a sigma factor) to control the expression of some genes that are critical to the sporulation process.</text>
</comment>
<feature type="modified residue" description="4-aspartylphosphate" evidence="6">
    <location>
        <position position="80"/>
    </location>
</feature>
<keyword evidence="6" id="KW-0597">Phosphoprotein</keyword>
<evidence type="ECO:0000259" key="7">
    <source>
        <dbReference type="PROSITE" id="PS01124"/>
    </source>
</evidence>
<evidence type="ECO:0000313" key="10">
    <source>
        <dbReference type="Proteomes" id="UP000191056"/>
    </source>
</evidence>
<dbReference type="SUPFAM" id="SSF46689">
    <property type="entry name" value="Homeodomain-like"/>
    <property type="match status" value="1"/>
</dbReference>
<sequence length="395" mass="46704">MMENRLADRLVIYLIVPKVGGKYKLYKILAVDDREIFLTELKRLKLWGEKAEFKIIDTASNGKEALEFLRRNSYDLVLTDIRMPVIDGLQLLREIQKDKLCPCVVILSEYSEFNYARQGIVLGAFDYLVKPANEETMTELLERTKIFLDNTRNETQKSLRNIRDTADLTKDNSEWMYLAADEKQIIKKLINKEDYALKLFSITTENIYKALSNNIIKADIIIKKMYHNIIAGVYENFNWLNDYIGIEYFETIDYVNEEDSSNFIEFYCTKITYLLDFLKKFYLEASDELIKNICEYILKNHNADLKLKVIAEKFYINNTYLSNNFATKTGTRFNDYVTMVKMARARYLLINTQLKTYEVGYQLGYHDINYFSKLFKKYYGENPSEYRVNLKDKEN</sequence>
<evidence type="ECO:0000256" key="2">
    <source>
        <dbReference type="ARBA" id="ARBA00023015"/>
    </source>
</evidence>
<dbReference type="Pfam" id="PF12833">
    <property type="entry name" value="HTH_18"/>
    <property type="match status" value="1"/>
</dbReference>
<gene>
    <name evidence="9" type="ORF">CLCHR_27340</name>
</gene>
<keyword evidence="2" id="KW-0805">Transcription regulation</keyword>
<reference evidence="9 10" key="1">
    <citation type="submission" date="2017-03" db="EMBL/GenBank/DDBJ databases">
        <title>Genome sequence of Clostridium chromiireducens DSM 23318.</title>
        <authorList>
            <person name="Poehlein A."/>
            <person name="Daniel R."/>
        </authorList>
    </citation>
    <scope>NUCLEOTIDE SEQUENCE [LARGE SCALE GENOMIC DNA]</scope>
    <source>
        <strain evidence="9 10">DSM 23318</strain>
    </source>
</reference>
<dbReference type="SMART" id="SM00342">
    <property type="entry name" value="HTH_ARAC"/>
    <property type="match status" value="1"/>
</dbReference>
<dbReference type="InterPro" id="IPR011006">
    <property type="entry name" value="CheY-like_superfamily"/>
</dbReference>
<accession>A0A1V4ILL0</accession>
<evidence type="ECO:0000256" key="1">
    <source>
        <dbReference type="ARBA" id="ARBA00018672"/>
    </source>
</evidence>
<dbReference type="CDD" id="cd17536">
    <property type="entry name" value="REC_YesN-like"/>
    <property type="match status" value="1"/>
</dbReference>
<keyword evidence="4" id="KW-0804">Transcription</keyword>
<evidence type="ECO:0000259" key="8">
    <source>
        <dbReference type="PROSITE" id="PS50110"/>
    </source>
</evidence>
<dbReference type="STRING" id="225345.CLCHR_27340"/>
<feature type="domain" description="HTH araC/xylS-type" evidence="7">
    <location>
        <begin position="291"/>
        <end position="389"/>
    </location>
</feature>
<evidence type="ECO:0000256" key="5">
    <source>
        <dbReference type="ARBA" id="ARBA00024867"/>
    </source>
</evidence>
<dbReference type="RefSeq" id="WP_242966034.1">
    <property type="nucleotide sequence ID" value="NZ_MZGT01000035.1"/>
</dbReference>
<evidence type="ECO:0000256" key="4">
    <source>
        <dbReference type="ARBA" id="ARBA00023163"/>
    </source>
</evidence>
<dbReference type="SUPFAM" id="SSF52172">
    <property type="entry name" value="CheY-like"/>
    <property type="match status" value="1"/>
</dbReference>
<dbReference type="GO" id="GO:0000160">
    <property type="term" value="P:phosphorelay signal transduction system"/>
    <property type="evidence" value="ECO:0007669"/>
    <property type="project" value="InterPro"/>
</dbReference>